<name>A0ABP9YWP6_9FUNG</name>
<organism evidence="1 2">
    <name type="scientific">Mucor flavus</name>
    <dbReference type="NCBI Taxonomy" id="439312"/>
    <lineage>
        <taxon>Eukaryota</taxon>
        <taxon>Fungi</taxon>
        <taxon>Fungi incertae sedis</taxon>
        <taxon>Mucoromycota</taxon>
        <taxon>Mucoromycotina</taxon>
        <taxon>Mucoromycetes</taxon>
        <taxon>Mucorales</taxon>
        <taxon>Mucorineae</taxon>
        <taxon>Mucoraceae</taxon>
        <taxon>Mucor</taxon>
    </lineage>
</organism>
<comment type="caution">
    <text evidence="1">The sequence shown here is derived from an EMBL/GenBank/DDBJ whole genome shotgun (WGS) entry which is preliminary data.</text>
</comment>
<evidence type="ECO:0000313" key="2">
    <source>
        <dbReference type="Proteomes" id="UP001473302"/>
    </source>
</evidence>
<reference evidence="1 2" key="1">
    <citation type="submission" date="2024-04" db="EMBL/GenBank/DDBJ databases">
        <title>genome sequences of Mucor flavus KT1a and Helicostylum pulchrum KT1b strains isolated from the surface of a dry-aged beef.</title>
        <authorList>
            <person name="Toyotome T."/>
            <person name="Hosono M."/>
            <person name="Torimaru M."/>
            <person name="Fukuda K."/>
            <person name="Mikami N."/>
        </authorList>
    </citation>
    <scope>NUCLEOTIDE SEQUENCE [LARGE SCALE GENOMIC DNA]</scope>
    <source>
        <strain evidence="1 2">KT1a</strain>
    </source>
</reference>
<proteinExistence type="predicted"/>
<protein>
    <submittedName>
        <fullName evidence="1">Uncharacterized protein</fullName>
    </submittedName>
</protein>
<dbReference type="EMBL" id="BAABUK010000009">
    <property type="protein sequence ID" value="GAA5811284.1"/>
    <property type="molecule type" value="Genomic_DNA"/>
</dbReference>
<dbReference type="Proteomes" id="UP001473302">
    <property type="component" value="Unassembled WGS sequence"/>
</dbReference>
<accession>A0ABP9YWP6</accession>
<keyword evidence="2" id="KW-1185">Reference proteome</keyword>
<sequence>MTRYFKLLNAFREDRENKCVAKFRGSDRYGELKETYLSISNTRDGTIRATYNLQDNDFCGPDLDLDLPDEASSTIGLEIFSYFDLQLANGDTDDLCRALNYVRFNCPNLQSFLIKCYELVDDEVLSCIYCKHQKGLTSSDPTHINTLELKHIDSVQNYLDILSTDFHHTESILLEKSVQKI</sequence>
<evidence type="ECO:0000313" key="1">
    <source>
        <dbReference type="EMBL" id="GAA5811284.1"/>
    </source>
</evidence>
<gene>
    <name evidence="1" type="ORF">MFLAVUS_004717</name>
</gene>